<evidence type="ECO:0000313" key="2">
    <source>
        <dbReference type="EMBL" id="WVZ78246.1"/>
    </source>
</evidence>
<organism evidence="2 3">
    <name type="scientific">Paspalum notatum var. saurae</name>
    <dbReference type="NCBI Taxonomy" id="547442"/>
    <lineage>
        <taxon>Eukaryota</taxon>
        <taxon>Viridiplantae</taxon>
        <taxon>Streptophyta</taxon>
        <taxon>Embryophyta</taxon>
        <taxon>Tracheophyta</taxon>
        <taxon>Spermatophyta</taxon>
        <taxon>Magnoliopsida</taxon>
        <taxon>Liliopsida</taxon>
        <taxon>Poales</taxon>
        <taxon>Poaceae</taxon>
        <taxon>PACMAD clade</taxon>
        <taxon>Panicoideae</taxon>
        <taxon>Andropogonodae</taxon>
        <taxon>Paspaleae</taxon>
        <taxon>Paspalinae</taxon>
        <taxon>Paspalum</taxon>
    </lineage>
</organism>
<sequence>MSTSFSHTDMLRLSKMSIVDPTPEMVSRELALNNALIATPINAAAAPPKIKDIRSAIFTQFGPLAQPTAITAFPPDFVLQFETPEQQRSMLGYGHVLTGPGFQMLLRPWDKHYRSQTVVWETKVTIDITGIPPYACFRESIAPMLGCYCDVLSCSFNEKKGTCRVNAFAASTAAIPVDDHFGVKRCGRKGTRFRTYYVTMQTYLYGEAPKNEDDEQETNVPINENQYDCHMDDAAELIGFEVTPFDEMDPQEYRRVMRSLYFDDYTSDYGTDQELNVDREIIDEKAREIFRAEDKAKELGWLPPVDYDSDLFRGYDTAQNPSHQPASFQKGRHRPCPCLPERTASLSWSPAFPSLPARAPSALRLSPTELPLPAASPTGSDSASISLRAGHYPPRVSLHHGRIHRLRRLSHLCRVSCSKGSDVWGSGQGAAEVRRRARGGVVVRGGGQSAAEEASSMAAVGAQQRQGSRAGRGRRGDGRGRSGGEAPRVGQRRRVPWLGSRRRKEVRGPDPPWRPPLAPFIAWFPSPLSLLRRLSQIRAAAAAFSAVGSLHLRAGPPHRPRRRKPRQLSVSPSAESAALAIHVLVLVLVLRRLLVLRCHGPLLSGLETLGSGLSRSARLPRAAAELGKAVRGCGRGAGRRSGEMERYIGVQYIRPTTRFLSDHSS</sequence>
<accession>A0AAQ3WYJ5</accession>
<keyword evidence="3" id="KW-1185">Reference proteome</keyword>
<dbReference type="PANTHER" id="PTHR33087">
    <property type="entry name" value="OS07G0539200 PROTEIN"/>
    <property type="match status" value="1"/>
</dbReference>
<evidence type="ECO:0000313" key="3">
    <source>
        <dbReference type="Proteomes" id="UP001341281"/>
    </source>
</evidence>
<feature type="region of interest" description="Disordered" evidence="1">
    <location>
        <begin position="447"/>
        <end position="511"/>
    </location>
</feature>
<gene>
    <name evidence="2" type="ORF">U9M48_025989</name>
</gene>
<feature type="compositionally biased region" description="Low complexity" evidence="1">
    <location>
        <begin position="449"/>
        <end position="469"/>
    </location>
</feature>
<proteinExistence type="predicted"/>
<dbReference type="EMBL" id="CP144749">
    <property type="protein sequence ID" value="WVZ78246.1"/>
    <property type="molecule type" value="Genomic_DNA"/>
</dbReference>
<name>A0AAQ3WYJ5_PASNO</name>
<evidence type="ECO:0000256" key="1">
    <source>
        <dbReference type="SAM" id="MobiDB-lite"/>
    </source>
</evidence>
<feature type="compositionally biased region" description="Basic residues" evidence="1">
    <location>
        <begin position="556"/>
        <end position="566"/>
    </location>
</feature>
<reference evidence="2 3" key="1">
    <citation type="submission" date="2024-02" db="EMBL/GenBank/DDBJ databases">
        <title>High-quality chromosome-scale genome assembly of Pensacola bahiagrass (Paspalum notatum Flugge var. saurae).</title>
        <authorList>
            <person name="Vega J.M."/>
            <person name="Podio M."/>
            <person name="Orjuela J."/>
            <person name="Siena L.A."/>
            <person name="Pessino S.C."/>
            <person name="Combes M.C."/>
            <person name="Mariac C."/>
            <person name="Albertini E."/>
            <person name="Pupilli F."/>
            <person name="Ortiz J.P.A."/>
            <person name="Leblanc O."/>
        </authorList>
    </citation>
    <scope>NUCLEOTIDE SEQUENCE [LARGE SCALE GENOMIC DNA]</scope>
    <source>
        <strain evidence="2">R1</strain>
        <tissue evidence="2">Leaf</tissue>
    </source>
</reference>
<feature type="compositionally biased region" description="Basic residues" evidence="1">
    <location>
        <begin position="490"/>
        <end position="505"/>
    </location>
</feature>
<feature type="region of interest" description="Disordered" evidence="1">
    <location>
        <begin position="551"/>
        <end position="570"/>
    </location>
</feature>
<dbReference type="PANTHER" id="PTHR33087:SF42">
    <property type="entry name" value="DUF4283 DOMAIN-CONTAINING PROTEIN"/>
    <property type="match status" value="1"/>
</dbReference>
<dbReference type="InterPro" id="IPR053253">
    <property type="entry name" value="Sex_diff_modulator"/>
</dbReference>
<dbReference type="Proteomes" id="UP001341281">
    <property type="component" value="Chromosome 05"/>
</dbReference>
<dbReference type="AlphaFoldDB" id="A0AAQ3WYJ5"/>
<protein>
    <submittedName>
        <fullName evidence="2">Uncharacterized protein</fullName>
    </submittedName>
</protein>